<sequence>MNPELANPFYVATREVFRLMLDLEVQRGADQLKLDGLANKKACVSIGIVGDLEGTIQYNFPESMTLEMVRIMSGMEMEVVDDFVASALSEIVNIISGNAMTSLFESNYTCDILPPTLELIEEVAERPSDKVISLPLETIIGPLRVEVDLRKKGA</sequence>
<comment type="caution">
    <text evidence="1">The sequence shown here is derived from an EMBL/GenBank/DDBJ whole genome shotgun (WGS) entry which is preliminary data.</text>
</comment>
<keyword evidence="2" id="KW-1185">Reference proteome</keyword>
<organism evidence="1 2">
    <name type="scientific">Paenibacillus mesotrionivorans</name>
    <dbReference type="NCBI Taxonomy" id="3160968"/>
    <lineage>
        <taxon>Bacteria</taxon>
        <taxon>Bacillati</taxon>
        <taxon>Bacillota</taxon>
        <taxon>Bacilli</taxon>
        <taxon>Bacillales</taxon>
        <taxon>Paenibacillaceae</taxon>
        <taxon>Paenibacillus</taxon>
    </lineage>
</organism>
<dbReference type="EMBL" id="JBJURJ010000013">
    <property type="protein sequence ID" value="MFM9330515.1"/>
    <property type="molecule type" value="Genomic_DNA"/>
</dbReference>
<name>A0ACC7P271_9BACL</name>
<evidence type="ECO:0000313" key="1">
    <source>
        <dbReference type="EMBL" id="MFM9330515.1"/>
    </source>
</evidence>
<evidence type="ECO:0000313" key="2">
    <source>
        <dbReference type="Proteomes" id="UP001631969"/>
    </source>
</evidence>
<accession>A0ACC7P271</accession>
<reference evidence="1" key="1">
    <citation type="submission" date="2024-12" db="EMBL/GenBank/DDBJ databases">
        <authorList>
            <person name="Wu N."/>
        </authorList>
    </citation>
    <scope>NUCLEOTIDE SEQUENCE</scope>
    <source>
        <strain evidence="1">P15</strain>
    </source>
</reference>
<gene>
    <name evidence="1" type="ORF">ACI1P1_19635</name>
</gene>
<protein>
    <submittedName>
        <fullName evidence="1">Chemotaxis protein CheX</fullName>
    </submittedName>
</protein>
<dbReference type="Proteomes" id="UP001631969">
    <property type="component" value="Unassembled WGS sequence"/>
</dbReference>
<proteinExistence type="predicted"/>